<evidence type="ECO:0000256" key="4">
    <source>
        <dbReference type="PROSITE-ProRule" id="PRU00335"/>
    </source>
</evidence>
<keyword evidence="7" id="KW-1185">Reference proteome</keyword>
<dbReference type="SUPFAM" id="SSF46689">
    <property type="entry name" value="Homeodomain-like"/>
    <property type="match status" value="1"/>
</dbReference>
<evidence type="ECO:0000256" key="2">
    <source>
        <dbReference type="ARBA" id="ARBA00023125"/>
    </source>
</evidence>
<comment type="caution">
    <text evidence="6">The sequence shown here is derived from an EMBL/GenBank/DDBJ whole genome shotgun (WGS) entry which is preliminary data.</text>
</comment>
<dbReference type="RefSeq" id="WP_242711727.1">
    <property type="nucleotide sequence ID" value="NZ_JALDAX010000011.1"/>
</dbReference>
<proteinExistence type="predicted"/>
<dbReference type="Pfam" id="PF00440">
    <property type="entry name" value="TetR_N"/>
    <property type="match status" value="1"/>
</dbReference>
<dbReference type="EMBL" id="JALDAX010000011">
    <property type="protein sequence ID" value="MCI3243378.1"/>
    <property type="molecule type" value="Genomic_DNA"/>
</dbReference>
<name>A0ABS9XMX7_9ACTN</name>
<reference evidence="6" key="1">
    <citation type="submission" date="2022-03" db="EMBL/GenBank/DDBJ databases">
        <title>Streptomyces 7R015 and 7R016 isolated from Barleria lupulina in Thailand.</title>
        <authorList>
            <person name="Kanchanasin P."/>
            <person name="Phongsopitanun W."/>
            <person name="Tanasupawat S."/>
        </authorList>
    </citation>
    <scope>NUCLEOTIDE SEQUENCE</scope>
    <source>
        <strain evidence="6">7R016</strain>
    </source>
</reference>
<dbReference type="PANTHER" id="PTHR30055:SF234">
    <property type="entry name" value="HTH-TYPE TRANSCRIPTIONAL REGULATOR BETI"/>
    <property type="match status" value="1"/>
</dbReference>
<feature type="DNA-binding region" description="H-T-H motif" evidence="4">
    <location>
        <begin position="9"/>
        <end position="28"/>
    </location>
</feature>
<dbReference type="InterPro" id="IPR009057">
    <property type="entry name" value="Homeodomain-like_sf"/>
</dbReference>
<gene>
    <name evidence="6" type="ORF">MQN93_27005</name>
</gene>
<accession>A0ABS9XMX7</accession>
<protein>
    <submittedName>
        <fullName evidence="6">TetR/AcrR family transcriptional regulator</fullName>
    </submittedName>
</protein>
<evidence type="ECO:0000259" key="5">
    <source>
        <dbReference type="PROSITE" id="PS50977"/>
    </source>
</evidence>
<dbReference type="PANTHER" id="PTHR30055">
    <property type="entry name" value="HTH-TYPE TRANSCRIPTIONAL REGULATOR RUTR"/>
    <property type="match status" value="1"/>
</dbReference>
<evidence type="ECO:0000256" key="3">
    <source>
        <dbReference type="ARBA" id="ARBA00023163"/>
    </source>
</evidence>
<keyword evidence="2 4" id="KW-0238">DNA-binding</keyword>
<keyword evidence="3" id="KW-0804">Transcription</keyword>
<dbReference type="Gene3D" id="1.10.357.10">
    <property type="entry name" value="Tetracycline Repressor, domain 2"/>
    <property type="match status" value="1"/>
</dbReference>
<dbReference type="Proteomes" id="UP001165270">
    <property type="component" value="Unassembled WGS sequence"/>
</dbReference>
<dbReference type="InterPro" id="IPR050109">
    <property type="entry name" value="HTH-type_TetR-like_transc_reg"/>
</dbReference>
<evidence type="ECO:0000313" key="6">
    <source>
        <dbReference type="EMBL" id="MCI3243378.1"/>
    </source>
</evidence>
<dbReference type="PROSITE" id="PS50977">
    <property type="entry name" value="HTH_TETR_2"/>
    <property type="match status" value="1"/>
</dbReference>
<evidence type="ECO:0000313" key="7">
    <source>
        <dbReference type="Proteomes" id="UP001165270"/>
    </source>
</evidence>
<feature type="domain" description="HTH tetR-type" evidence="5">
    <location>
        <begin position="1"/>
        <end position="46"/>
    </location>
</feature>
<dbReference type="InterPro" id="IPR036271">
    <property type="entry name" value="Tet_transcr_reg_TetR-rel_C_sf"/>
</dbReference>
<evidence type="ECO:0000256" key="1">
    <source>
        <dbReference type="ARBA" id="ARBA00023015"/>
    </source>
</evidence>
<dbReference type="SUPFAM" id="SSF48498">
    <property type="entry name" value="Tetracyclin repressor-like, C-terminal domain"/>
    <property type="match status" value="1"/>
</dbReference>
<organism evidence="6 7">
    <name type="scientific">Streptomyces spinosisporus</name>
    <dbReference type="NCBI Taxonomy" id="2927582"/>
    <lineage>
        <taxon>Bacteria</taxon>
        <taxon>Bacillati</taxon>
        <taxon>Actinomycetota</taxon>
        <taxon>Actinomycetes</taxon>
        <taxon>Kitasatosporales</taxon>
        <taxon>Streptomycetaceae</taxon>
        <taxon>Streptomyces</taxon>
    </lineage>
</organism>
<sequence length="162" mass="17792">MLADDPGASIAAIAAEAGVDRRTVYRRFPSREELLAAIYEARYEAVERVVEDARLREAPVAVALHRYVEGIIGVNRTWPVELTRLKADEEIRGRRDALIGELDAFLERAVSEGLLRADLPAAWTGSLLPQLMHLASQQMSQLTAAQAADLVVDTFLQGLGAR</sequence>
<dbReference type="InterPro" id="IPR001647">
    <property type="entry name" value="HTH_TetR"/>
</dbReference>
<keyword evidence="1" id="KW-0805">Transcription regulation</keyword>